<protein>
    <submittedName>
        <fullName evidence="2">Uncharacterized protein</fullName>
    </submittedName>
</protein>
<evidence type="ECO:0000313" key="3">
    <source>
        <dbReference type="Proteomes" id="UP001190700"/>
    </source>
</evidence>
<feature type="compositionally biased region" description="Basic residues" evidence="1">
    <location>
        <begin position="42"/>
        <end position="52"/>
    </location>
</feature>
<feature type="region of interest" description="Disordered" evidence="1">
    <location>
        <begin position="13"/>
        <end position="63"/>
    </location>
</feature>
<evidence type="ECO:0000313" key="2">
    <source>
        <dbReference type="EMBL" id="KAK3276087.1"/>
    </source>
</evidence>
<sequence length="257" mass="28448">MATVKSPTLFEIYTKPGSDDEADSSDGEGGARKITVSQLPKGWRKKGSKKKNGGPVGFQPATTVTGEGTRKLTKALGDLCAKKNSSYEVNLVEGFCLEKCPKYRQFIAEEKTARTEAFEECMKTNKGRKGFGNTMLIVEDLNQKENNLNIAKCIVDSDRVEQVQSPGDGYDHYYHLFQGNSREKKDFICVQLSAQTGSKHHRHEIANIPPCPPQFAQHFPGHPFFPVGYFCARRQSSKRNAAASSSLVLHLSNVSDL</sequence>
<gene>
    <name evidence="2" type="ORF">CYMTET_15823</name>
</gene>
<name>A0AAE0GDN8_9CHLO</name>
<keyword evidence="3" id="KW-1185">Reference proteome</keyword>
<comment type="caution">
    <text evidence="2">The sequence shown here is derived from an EMBL/GenBank/DDBJ whole genome shotgun (WGS) entry which is preliminary data.</text>
</comment>
<dbReference type="Proteomes" id="UP001190700">
    <property type="component" value="Unassembled WGS sequence"/>
</dbReference>
<accession>A0AAE0GDN8</accession>
<dbReference type="AlphaFoldDB" id="A0AAE0GDN8"/>
<organism evidence="2 3">
    <name type="scientific">Cymbomonas tetramitiformis</name>
    <dbReference type="NCBI Taxonomy" id="36881"/>
    <lineage>
        <taxon>Eukaryota</taxon>
        <taxon>Viridiplantae</taxon>
        <taxon>Chlorophyta</taxon>
        <taxon>Pyramimonadophyceae</taxon>
        <taxon>Pyramimonadales</taxon>
        <taxon>Pyramimonadaceae</taxon>
        <taxon>Cymbomonas</taxon>
    </lineage>
</organism>
<dbReference type="EMBL" id="LGRX02006773">
    <property type="protein sequence ID" value="KAK3276087.1"/>
    <property type="molecule type" value="Genomic_DNA"/>
</dbReference>
<proteinExistence type="predicted"/>
<reference evidence="2 3" key="1">
    <citation type="journal article" date="2015" name="Genome Biol. Evol.">
        <title>Comparative Genomics of a Bacterivorous Green Alga Reveals Evolutionary Causalities and Consequences of Phago-Mixotrophic Mode of Nutrition.</title>
        <authorList>
            <person name="Burns J.A."/>
            <person name="Paasch A."/>
            <person name="Narechania A."/>
            <person name="Kim E."/>
        </authorList>
    </citation>
    <scope>NUCLEOTIDE SEQUENCE [LARGE SCALE GENOMIC DNA]</scope>
    <source>
        <strain evidence="2 3">PLY_AMNH</strain>
    </source>
</reference>
<evidence type="ECO:0000256" key="1">
    <source>
        <dbReference type="SAM" id="MobiDB-lite"/>
    </source>
</evidence>